<evidence type="ECO:0000256" key="1">
    <source>
        <dbReference type="ARBA" id="ARBA00009129"/>
    </source>
</evidence>
<accession>A0A7Y9RV72</accession>
<dbReference type="RefSeq" id="WP_179500551.1">
    <property type="nucleotide sequence ID" value="NZ_JACCAA010000001.1"/>
</dbReference>
<dbReference type="Pfam" id="PF05532">
    <property type="entry name" value="CsbD"/>
    <property type="match status" value="1"/>
</dbReference>
<evidence type="ECO:0000259" key="3">
    <source>
        <dbReference type="Pfam" id="PF05532"/>
    </source>
</evidence>
<evidence type="ECO:0000256" key="2">
    <source>
        <dbReference type="SAM" id="MobiDB-lite"/>
    </source>
</evidence>
<dbReference type="EMBL" id="JACCAA010000001">
    <property type="protein sequence ID" value="NYG57246.1"/>
    <property type="molecule type" value="Genomic_DNA"/>
</dbReference>
<dbReference type="Proteomes" id="UP000540656">
    <property type="component" value="Unassembled WGS sequence"/>
</dbReference>
<reference evidence="4 5" key="1">
    <citation type="submission" date="2020-07" db="EMBL/GenBank/DDBJ databases">
        <title>Sequencing the genomes of 1000 actinobacteria strains.</title>
        <authorList>
            <person name="Klenk H.-P."/>
        </authorList>
    </citation>
    <scope>NUCLEOTIDE SEQUENCE [LARGE SCALE GENOMIC DNA]</scope>
    <source>
        <strain evidence="4 5">DSM 23819</strain>
    </source>
</reference>
<dbReference type="Gene3D" id="1.10.1470.10">
    <property type="entry name" value="YjbJ"/>
    <property type="match status" value="1"/>
</dbReference>
<sequence>MGADDKFENKTQDLAGRGKEAAGAAMGDDDLKAEGKADQGKAKAKDKLEHAKDKVAGKIDDVL</sequence>
<keyword evidence="5" id="KW-1185">Reference proteome</keyword>
<gene>
    <name evidence="4" type="ORF">BJ980_000169</name>
</gene>
<name>A0A7Y9RV72_9ACTN</name>
<feature type="domain" description="CsbD-like" evidence="3">
    <location>
        <begin position="5"/>
        <end position="55"/>
    </location>
</feature>
<feature type="region of interest" description="Disordered" evidence="2">
    <location>
        <begin position="1"/>
        <end position="63"/>
    </location>
</feature>
<feature type="compositionally biased region" description="Basic and acidic residues" evidence="2">
    <location>
        <begin position="29"/>
        <end position="63"/>
    </location>
</feature>
<organism evidence="4 5">
    <name type="scientific">Nocardioides daedukensis</name>
    <dbReference type="NCBI Taxonomy" id="634462"/>
    <lineage>
        <taxon>Bacteria</taxon>
        <taxon>Bacillati</taxon>
        <taxon>Actinomycetota</taxon>
        <taxon>Actinomycetes</taxon>
        <taxon>Propionibacteriales</taxon>
        <taxon>Nocardioidaceae</taxon>
        <taxon>Nocardioides</taxon>
    </lineage>
</organism>
<dbReference type="InterPro" id="IPR036629">
    <property type="entry name" value="YjbJ_sf"/>
</dbReference>
<comment type="similarity">
    <text evidence="1">Belongs to the UPF0337 (CsbD) family.</text>
</comment>
<dbReference type="InterPro" id="IPR008462">
    <property type="entry name" value="CsbD"/>
</dbReference>
<evidence type="ECO:0000313" key="5">
    <source>
        <dbReference type="Proteomes" id="UP000540656"/>
    </source>
</evidence>
<feature type="compositionally biased region" description="Basic and acidic residues" evidence="2">
    <location>
        <begin position="1"/>
        <end position="20"/>
    </location>
</feature>
<proteinExistence type="inferred from homology"/>
<comment type="caution">
    <text evidence="4">The sequence shown here is derived from an EMBL/GenBank/DDBJ whole genome shotgun (WGS) entry which is preliminary data.</text>
</comment>
<protein>
    <submittedName>
        <fullName evidence="4">Uncharacterized protein YjbJ (UPF0337 family)</fullName>
    </submittedName>
</protein>
<dbReference type="SUPFAM" id="SSF69047">
    <property type="entry name" value="Hypothetical protein YjbJ"/>
    <property type="match status" value="1"/>
</dbReference>
<evidence type="ECO:0000313" key="4">
    <source>
        <dbReference type="EMBL" id="NYG57246.1"/>
    </source>
</evidence>
<dbReference type="AlphaFoldDB" id="A0A7Y9RV72"/>